<name>A0AAV1NT32_SCOSC</name>
<evidence type="ECO:0000313" key="2">
    <source>
        <dbReference type="Proteomes" id="UP001314229"/>
    </source>
</evidence>
<protein>
    <submittedName>
        <fullName evidence="1">Uncharacterized protein</fullName>
    </submittedName>
</protein>
<sequence length="182" mass="20404">MSLWMAAKGEYIYLPQHLESRTVKFEFRNQLVYKRRQSSAFSFCQTSVFASDVWRLCINSSFVGKLCSRIGPLIWTICCAVACTLQVGVPEYISAQRCDVGYWDVGPHELPVKGQSACEQTEQLSNSGSCSQHDTPASAEAKSQGRPLLWPPSCYNWNLAIDINLHLKILTCRGSFPCEIIS</sequence>
<keyword evidence="2" id="KW-1185">Reference proteome</keyword>
<reference evidence="1 2" key="1">
    <citation type="submission" date="2024-01" db="EMBL/GenBank/DDBJ databases">
        <authorList>
            <person name="Alioto T."/>
            <person name="Alioto T."/>
            <person name="Gomez Garrido J."/>
        </authorList>
    </citation>
    <scope>NUCLEOTIDE SEQUENCE [LARGE SCALE GENOMIC DNA]</scope>
</reference>
<dbReference type="AlphaFoldDB" id="A0AAV1NT32"/>
<dbReference type="Proteomes" id="UP001314229">
    <property type="component" value="Unassembled WGS sequence"/>
</dbReference>
<organism evidence="1 2">
    <name type="scientific">Scomber scombrus</name>
    <name type="common">Atlantic mackerel</name>
    <name type="synonym">Scomber vernalis</name>
    <dbReference type="NCBI Taxonomy" id="13677"/>
    <lineage>
        <taxon>Eukaryota</taxon>
        <taxon>Metazoa</taxon>
        <taxon>Chordata</taxon>
        <taxon>Craniata</taxon>
        <taxon>Vertebrata</taxon>
        <taxon>Euteleostomi</taxon>
        <taxon>Actinopterygii</taxon>
        <taxon>Neopterygii</taxon>
        <taxon>Teleostei</taxon>
        <taxon>Neoteleostei</taxon>
        <taxon>Acanthomorphata</taxon>
        <taxon>Pelagiaria</taxon>
        <taxon>Scombriformes</taxon>
        <taxon>Scombridae</taxon>
        <taxon>Scomber</taxon>
    </lineage>
</organism>
<dbReference type="EMBL" id="CAWUFR010000060">
    <property type="protein sequence ID" value="CAK6962801.1"/>
    <property type="molecule type" value="Genomic_DNA"/>
</dbReference>
<accession>A0AAV1NT32</accession>
<comment type="caution">
    <text evidence="1">The sequence shown here is derived from an EMBL/GenBank/DDBJ whole genome shotgun (WGS) entry which is preliminary data.</text>
</comment>
<evidence type="ECO:0000313" key="1">
    <source>
        <dbReference type="EMBL" id="CAK6962801.1"/>
    </source>
</evidence>
<gene>
    <name evidence="1" type="ORF">FSCOSCO3_A036663</name>
</gene>
<proteinExistence type="predicted"/>